<keyword evidence="2" id="KW-1185">Reference proteome</keyword>
<dbReference type="AlphaFoldDB" id="A0A6G6GIS8"/>
<evidence type="ECO:0000313" key="2">
    <source>
        <dbReference type="Proteomes" id="UP000505306"/>
    </source>
</evidence>
<dbReference type="RefSeq" id="WP_164678458.1">
    <property type="nucleotide sequence ID" value="NZ_CP049057.1"/>
</dbReference>
<organism evidence="1 2">
    <name type="scientific">Rasiella rasia</name>
    <dbReference type="NCBI Taxonomy" id="2744027"/>
    <lineage>
        <taxon>Bacteria</taxon>
        <taxon>Pseudomonadati</taxon>
        <taxon>Bacteroidota</taxon>
        <taxon>Flavobacteriia</taxon>
        <taxon>Flavobacteriales</taxon>
        <taxon>Flavobacteriaceae</taxon>
        <taxon>Rasiella</taxon>
    </lineage>
</organism>
<accession>A0A6G6GIS8</accession>
<dbReference type="EMBL" id="CP049057">
    <property type="protein sequence ID" value="QIE58452.1"/>
    <property type="molecule type" value="Genomic_DNA"/>
</dbReference>
<reference evidence="1 2" key="1">
    <citation type="submission" date="2020-02" db="EMBL/GenBank/DDBJ databases">
        <title>Complete genome sequence of Flavobacteriaceae bacterium.</title>
        <authorList>
            <person name="Kim S.-J."/>
            <person name="Kim Y.-S."/>
            <person name="Kim K.-H."/>
        </authorList>
    </citation>
    <scope>NUCLEOTIDE SEQUENCE [LARGE SCALE GENOMIC DNA]</scope>
    <source>
        <strain evidence="1 2">RR4-40</strain>
    </source>
</reference>
<dbReference type="Proteomes" id="UP000505306">
    <property type="component" value="Chromosome"/>
</dbReference>
<protein>
    <submittedName>
        <fullName evidence="1">Glyoxalase</fullName>
    </submittedName>
</protein>
<evidence type="ECO:0000313" key="1">
    <source>
        <dbReference type="EMBL" id="QIE58452.1"/>
    </source>
</evidence>
<gene>
    <name evidence="1" type="ORF">G5B37_02400</name>
</gene>
<sequence>MNSRDTALLELRPEIASAKLHPGMSSEEYFQNKTLRPIAKLQNDLLVAAFQNYCRKHKNVFYDLPIEKRMDYIENAIHKDMKFRNSLKGILIGQFTLAEYDLYIQNSSALNKRMMNIVKERLKNNIMLLEQVSVSVA</sequence>
<name>A0A6G6GIS8_9FLAO</name>
<dbReference type="KEGG" id="mgel:G5B37_02400"/>
<proteinExistence type="predicted"/>